<name>A0A9P8PZI1_WICPI</name>
<evidence type="ECO:0000256" key="3">
    <source>
        <dbReference type="ARBA" id="ARBA00013650"/>
    </source>
</evidence>
<dbReference type="InterPro" id="IPR037730">
    <property type="entry name" value="IMP2"/>
</dbReference>
<dbReference type="GO" id="GO:0004252">
    <property type="term" value="F:serine-type endopeptidase activity"/>
    <property type="evidence" value="ECO:0007669"/>
    <property type="project" value="InterPro"/>
</dbReference>
<evidence type="ECO:0000256" key="2">
    <source>
        <dbReference type="ARBA" id="ARBA00007066"/>
    </source>
</evidence>
<dbReference type="CDD" id="cd06530">
    <property type="entry name" value="S26_SPase_I"/>
    <property type="match status" value="1"/>
</dbReference>
<feature type="active site" evidence="11">
    <location>
        <position position="54"/>
    </location>
</feature>
<keyword evidence="7" id="KW-0378">Hydrolase</keyword>
<dbReference type="AlphaFoldDB" id="A0A9P8PZI1"/>
<dbReference type="PRINTS" id="PR00727">
    <property type="entry name" value="LEADERPTASE"/>
</dbReference>
<keyword evidence="5" id="KW-0812">Transmembrane</keyword>
<keyword evidence="8" id="KW-1133">Transmembrane helix</keyword>
<evidence type="ECO:0000256" key="1">
    <source>
        <dbReference type="ARBA" id="ARBA00004434"/>
    </source>
</evidence>
<dbReference type="PANTHER" id="PTHR46041">
    <property type="entry name" value="MITOCHONDRIAL INNER MEMBRANE PROTEASE SUBUNIT 2"/>
    <property type="match status" value="1"/>
</dbReference>
<evidence type="ECO:0000256" key="9">
    <source>
        <dbReference type="ARBA" id="ARBA00023128"/>
    </source>
</evidence>
<feature type="active site" evidence="11">
    <location>
        <position position="101"/>
    </location>
</feature>
<proteinExistence type="inferred from homology"/>
<dbReference type="InterPro" id="IPR000223">
    <property type="entry name" value="Pept_S26A_signal_pept_1"/>
</dbReference>
<gene>
    <name evidence="13" type="ORF">WICPIJ_007642</name>
</gene>
<dbReference type="Proteomes" id="UP000774326">
    <property type="component" value="Unassembled WGS sequence"/>
</dbReference>
<evidence type="ECO:0000256" key="4">
    <source>
        <dbReference type="ARBA" id="ARBA00022670"/>
    </source>
</evidence>
<accession>A0A9P8PZI1</accession>
<comment type="caution">
    <text evidence="13">The sequence shown here is derived from an EMBL/GenBank/DDBJ whole genome shotgun (WGS) entry which is preliminary data.</text>
</comment>
<evidence type="ECO:0000313" key="13">
    <source>
        <dbReference type="EMBL" id="KAH3681373.1"/>
    </source>
</evidence>
<dbReference type="InterPro" id="IPR019533">
    <property type="entry name" value="Peptidase_S26"/>
</dbReference>
<evidence type="ECO:0000256" key="10">
    <source>
        <dbReference type="ARBA" id="ARBA00023136"/>
    </source>
</evidence>
<dbReference type="GO" id="GO:0006465">
    <property type="term" value="P:signal peptide processing"/>
    <property type="evidence" value="ECO:0007669"/>
    <property type="project" value="InterPro"/>
</dbReference>
<reference evidence="13" key="2">
    <citation type="submission" date="2021-01" db="EMBL/GenBank/DDBJ databases">
        <authorList>
            <person name="Schikora-Tamarit M.A."/>
        </authorList>
    </citation>
    <scope>NUCLEOTIDE SEQUENCE</scope>
    <source>
        <strain evidence="13">CBS2887</strain>
    </source>
</reference>
<keyword evidence="14" id="KW-1185">Reference proteome</keyword>
<dbReference type="Gene3D" id="2.10.109.10">
    <property type="entry name" value="Umud Fragment, subunit A"/>
    <property type="match status" value="1"/>
</dbReference>
<comment type="similarity">
    <text evidence="2">Belongs to the peptidase S26 family. IMP2 subfamily.</text>
</comment>
<keyword evidence="4" id="KW-0645">Protease</keyword>
<protein>
    <recommendedName>
        <fullName evidence="3">Mitochondrial inner membrane protease subunit 2</fullName>
    </recommendedName>
</protein>
<evidence type="ECO:0000256" key="7">
    <source>
        <dbReference type="ARBA" id="ARBA00022801"/>
    </source>
</evidence>
<evidence type="ECO:0000256" key="11">
    <source>
        <dbReference type="PIRSR" id="PIRSR600223-1"/>
    </source>
</evidence>
<evidence type="ECO:0000313" key="14">
    <source>
        <dbReference type="Proteomes" id="UP000774326"/>
    </source>
</evidence>
<dbReference type="OrthoDB" id="9996127at2759"/>
<dbReference type="EMBL" id="JAEUBG010004437">
    <property type="protein sequence ID" value="KAH3681373.1"/>
    <property type="molecule type" value="Genomic_DNA"/>
</dbReference>
<keyword evidence="6" id="KW-0999">Mitochondrion inner membrane</keyword>
<dbReference type="InterPro" id="IPR036286">
    <property type="entry name" value="LexA/Signal_pep-like_sf"/>
</dbReference>
<keyword evidence="10" id="KW-0472">Membrane</keyword>
<dbReference type="GO" id="GO:0006627">
    <property type="term" value="P:protein processing involved in protein targeting to mitochondrion"/>
    <property type="evidence" value="ECO:0007669"/>
    <property type="project" value="InterPro"/>
</dbReference>
<evidence type="ECO:0000256" key="6">
    <source>
        <dbReference type="ARBA" id="ARBA00022792"/>
    </source>
</evidence>
<evidence type="ECO:0000259" key="12">
    <source>
        <dbReference type="Pfam" id="PF10502"/>
    </source>
</evidence>
<dbReference type="SUPFAM" id="SSF51306">
    <property type="entry name" value="LexA/Signal peptidase"/>
    <property type="match status" value="1"/>
</dbReference>
<evidence type="ECO:0000256" key="5">
    <source>
        <dbReference type="ARBA" id="ARBA00022692"/>
    </source>
</evidence>
<sequence length="195" mass="22300">MFNNIPFLKRFSTPLYKNTIAFTGKKVLLMISWLPVAIIFNEHVAYVGKIEGSSMRPTMNPSSTSLQDWVLLWKFNVKDNLKLDDVILFRSPTNPNKVLCKRIKAVQGDIVSTRHPYPRETCAIPRNHLWAEGDNIHSIDSNNFGPISKGLVIGKATRIIWPPQRWGTDISKGGRECRMSLITREYDDVEEVKTE</sequence>
<reference evidence="13" key="1">
    <citation type="journal article" date="2021" name="Open Biol.">
        <title>Shared evolutionary footprints suggest mitochondrial oxidative damage underlies multiple complex I losses in fungi.</title>
        <authorList>
            <person name="Schikora-Tamarit M.A."/>
            <person name="Marcet-Houben M."/>
            <person name="Nosek J."/>
            <person name="Gabaldon T."/>
        </authorList>
    </citation>
    <scope>NUCLEOTIDE SEQUENCE</scope>
    <source>
        <strain evidence="13">CBS2887</strain>
    </source>
</reference>
<organism evidence="13 14">
    <name type="scientific">Wickerhamomyces pijperi</name>
    <name type="common">Yeast</name>
    <name type="synonym">Pichia pijperi</name>
    <dbReference type="NCBI Taxonomy" id="599730"/>
    <lineage>
        <taxon>Eukaryota</taxon>
        <taxon>Fungi</taxon>
        <taxon>Dikarya</taxon>
        <taxon>Ascomycota</taxon>
        <taxon>Saccharomycotina</taxon>
        <taxon>Saccharomycetes</taxon>
        <taxon>Phaffomycetales</taxon>
        <taxon>Wickerhamomycetaceae</taxon>
        <taxon>Wickerhamomyces</taxon>
    </lineage>
</organism>
<dbReference type="FunFam" id="2.10.109.10:FF:000005">
    <property type="entry name" value="Mitochondrial inner membrane protease subunit"/>
    <property type="match status" value="1"/>
</dbReference>
<evidence type="ECO:0000256" key="8">
    <source>
        <dbReference type="ARBA" id="ARBA00022989"/>
    </source>
</evidence>
<comment type="subcellular location">
    <subcellularLocation>
        <location evidence="1">Mitochondrion inner membrane</location>
        <topology evidence="1">Single-pass membrane protein</topology>
    </subcellularLocation>
</comment>
<keyword evidence="9" id="KW-0496">Mitochondrion</keyword>
<dbReference type="GO" id="GO:0042720">
    <property type="term" value="C:mitochondrial inner membrane peptidase complex"/>
    <property type="evidence" value="ECO:0007669"/>
    <property type="project" value="InterPro"/>
</dbReference>
<dbReference type="Pfam" id="PF10502">
    <property type="entry name" value="Peptidase_S26"/>
    <property type="match status" value="1"/>
</dbReference>
<dbReference type="PANTHER" id="PTHR46041:SF2">
    <property type="entry name" value="MITOCHONDRIAL INNER MEMBRANE PROTEASE SUBUNIT 2"/>
    <property type="match status" value="1"/>
</dbReference>
<feature type="domain" description="Peptidase S26" evidence="12">
    <location>
        <begin position="28"/>
        <end position="114"/>
    </location>
</feature>